<organism evidence="12 13">
    <name type="scientific">Coffea canephora</name>
    <name type="common">Robusta coffee</name>
    <dbReference type="NCBI Taxonomy" id="49390"/>
    <lineage>
        <taxon>Eukaryota</taxon>
        <taxon>Viridiplantae</taxon>
        <taxon>Streptophyta</taxon>
        <taxon>Embryophyta</taxon>
        <taxon>Tracheophyta</taxon>
        <taxon>Spermatophyta</taxon>
        <taxon>Magnoliopsida</taxon>
        <taxon>eudicotyledons</taxon>
        <taxon>Gunneridae</taxon>
        <taxon>Pentapetalae</taxon>
        <taxon>asterids</taxon>
        <taxon>lamiids</taxon>
        <taxon>Gentianales</taxon>
        <taxon>Rubiaceae</taxon>
        <taxon>Ixoroideae</taxon>
        <taxon>Gardenieae complex</taxon>
        <taxon>Bertiereae - Coffeeae clade</taxon>
        <taxon>Coffeeae</taxon>
        <taxon>Coffea</taxon>
    </lineage>
</organism>
<protein>
    <recommendedName>
        <fullName evidence="11">AP2/ERF domain-containing protein</fullName>
    </recommendedName>
</protein>
<dbReference type="InterPro" id="IPR036955">
    <property type="entry name" value="AP2/ERF_dom_sf"/>
</dbReference>
<feature type="compositionally biased region" description="Low complexity" evidence="10">
    <location>
        <begin position="170"/>
        <end position="193"/>
    </location>
</feature>
<dbReference type="InterPro" id="IPR016177">
    <property type="entry name" value="DNA-bd_dom_sf"/>
</dbReference>
<dbReference type="EMBL" id="HG739106">
    <property type="protein sequence ID" value="CDP06427.1"/>
    <property type="molecule type" value="Genomic_DNA"/>
</dbReference>
<dbReference type="STRING" id="49390.A0A068UDR8"/>
<keyword evidence="3" id="KW-0805">Transcription regulation</keyword>
<reference evidence="13" key="1">
    <citation type="journal article" date="2014" name="Science">
        <title>The coffee genome provides insight into the convergent evolution of caffeine biosynthesis.</title>
        <authorList>
            <person name="Denoeud F."/>
            <person name="Carretero-Paulet L."/>
            <person name="Dereeper A."/>
            <person name="Droc G."/>
            <person name="Guyot R."/>
            <person name="Pietrella M."/>
            <person name="Zheng C."/>
            <person name="Alberti A."/>
            <person name="Anthony F."/>
            <person name="Aprea G."/>
            <person name="Aury J.M."/>
            <person name="Bento P."/>
            <person name="Bernard M."/>
            <person name="Bocs S."/>
            <person name="Campa C."/>
            <person name="Cenci A."/>
            <person name="Combes M.C."/>
            <person name="Crouzillat D."/>
            <person name="Da Silva C."/>
            <person name="Daddiego L."/>
            <person name="De Bellis F."/>
            <person name="Dussert S."/>
            <person name="Garsmeur O."/>
            <person name="Gayraud T."/>
            <person name="Guignon V."/>
            <person name="Jahn K."/>
            <person name="Jamilloux V."/>
            <person name="Joet T."/>
            <person name="Labadie K."/>
            <person name="Lan T."/>
            <person name="Leclercq J."/>
            <person name="Lepelley M."/>
            <person name="Leroy T."/>
            <person name="Li L.T."/>
            <person name="Librado P."/>
            <person name="Lopez L."/>
            <person name="Munoz A."/>
            <person name="Noel B."/>
            <person name="Pallavicini A."/>
            <person name="Perrotta G."/>
            <person name="Poncet V."/>
            <person name="Pot D."/>
            <person name="Priyono X."/>
            <person name="Rigoreau M."/>
            <person name="Rouard M."/>
            <person name="Rozas J."/>
            <person name="Tranchant-Dubreuil C."/>
            <person name="VanBuren R."/>
            <person name="Zhang Q."/>
            <person name="Andrade A.C."/>
            <person name="Argout X."/>
            <person name="Bertrand B."/>
            <person name="de Kochko A."/>
            <person name="Graziosi G."/>
            <person name="Henry R.J."/>
            <person name="Jayarama X."/>
            <person name="Ming R."/>
            <person name="Nagai C."/>
            <person name="Rounsley S."/>
            <person name="Sankoff D."/>
            <person name="Giuliano G."/>
            <person name="Albert V.A."/>
            <person name="Wincker P."/>
            <person name="Lashermes P."/>
        </authorList>
    </citation>
    <scope>NUCLEOTIDE SEQUENCE [LARGE SCALE GENOMIC DNA]</scope>
    <source>
        <strain evidence="13">cv. DH200-94</strain>
    </source>
</reference>
<keyword evidence="4" id="KW-0346">Stress response</keyword>
<dbReference type="GO" id="GO:0005634">
    <property type="term" value="C:nucleus"/>
    <property type="evidence" value="ECO:0007669"/>
    <property type="project" value="UniProtKB-SubCell"/>
</dbReference>
<keyword evidence="6" id="KW-0010">Activator</keyword>
<dbReference type="FunFam" id="3.30.730.10:FF:000001">
    <property type="entry name" value="Ethylene-responsive transcription factor 2"/>
    <property type="match status" value="1"/>
</dbReference>
<comment type="similarity">
    <text evidence="9">Belongs to the AP2/ERF transcription factor family. ERF subfamily.</text>
</comment>
<evidence type="ECO:0000256" key="3">
    <source>
        <dbReference type="ARBA" id="ARBA00023015"/>
    </source>
</evidence>
<evidence type="ECO:0000256" key="9">
    <source>
        <dbReference type="ARBA" id="ARBA00024343"/>
    </source>
</evidence>
<dbReference type="Pfam" id="PF00847">
    <property type="entry name" value="AP2"/>
    <property type="match status" value="1"/>
</dbReference>
<keyword evidence="7" id="KW-0804">Transcription</keyword>
<evidence type="ECO:0000256" key="1">
    <source>
        <dbReference type="ARBA" id="ARBA00004123"/>
    </source>
</evidence>
<evidence type="ECO:0000256" key="10">
    <source>
        <dbReference type="SAM" id="MobiDB-lite"/>
    </source>
</evidence>
<evidence type="ECO:0000259" key="11">
    <source>
        <dbReference type="PROSITE" id="PS51032"/>
    </source>
</evidence>
<dbReference type="InterPro" id="IPR001471">
    <property type="entry name" value="AP2/ERF_dom"/>
</dbReference>
<evidence type="ECO:0000256" key="5">
    <source>
        <dbReference type="ARBA" id="ARBA00023125"/>
    </source>
</evidence>
<dbReference type="Gene3D" id="3.30.730.10">
    <property type="entry name" value="AP2/ERF domain"/>
    <property type="match status" value="1"/>
</dbReference>
<dbReference type="SMART" id="SM00380">
    <property type="entry name" value="AP2"/>
    <property type="match status" value="1"/>
</dbReference>
<keyword evidence="8" id="KW-0539">Nucleus</keyword>
<dbReference type="CDD" id="cd00018">
    <property type="entry name" value="AP2"/>
    <property type="match status" value="1"/>
</dbReference>
<dbReference type="InParanoid" id="A0A068UDR8"/>
<gene>
    <name evidence="12" type="ORF">GSCOC_T00023278001</name>
</gene>
<feature type="region of interest" description="Disordered" evidence="10">
    <location>
        <begin position="473"/>
        <end position="496"/>
    </location>
</feature>
<feature type="domain" description="AP2/ERF" evidence="11">
    <location>
        <begin position="86"/>
        <end position="152"/>
    </location>
</feature>
<dbReference type="Gramene" id="CDP06427">
    <property type="protein sequence ID" value="CDP06427"/>
    <property type="gene ID" value="GSCOC_T00023278001"/>
</dbReference>
<dbReference type="GO" id="GO:0006952">
    <property type="term" value="P:defense response"/>
    <property type="evidence" value="ECO:0007669"/>
    <property type="project" value="UniProtKB-KW"/>
</dbReference>
<sequence>MACGGNRNNNNSRRRRTSVESESVDDILLKWKNLNRQILETVGVVGDDEVGGDELFRRKKKRKVLPRGSRKGCMRGKGGPENSRCNFRGVRQRTWGKWVAEIREPVSFSKTQVLSKRGRLWLGTFPTAVEAALKYDEAARAMYGPDAILNFPENCAPPTPPPSSLHHHSSTISDNNDSSTPDSAASSTSVDPVLVPPDGSCIAKGVLEIEIDNHADKSNGYLVRTRTVESPAETSGLSGVTVVQESKIESDATHYAPTPSPTKLRCCKMDGGEPSYSRIKVEQPPENQVHSQVVSQINEDSVIRHAAEAETRFPIDDPVGAADLDELVLLDEQQKLGNPGMPDDNGFWRNILHGQSLDIDSSECISSLDDDMRLATGDWAANLDDNLPVGCAASGAISLQEDSTWLENINKMLMEDTDSLNFLDLLDPKPQGGYRDETFRVRGRGCQEPGTGRFELQNIQPPATMADDFPGSSGAVNASDTGLRNEVDGDLGQYRSSDEDQGQYWLQHQDAKLNVENLQAIILDDNLNVDVLDLY</sequence>
<keyword evidence="5" id="KW-0238">DNA-binding</keyword>
<dbReference type="PANTHER" id="PTHR31241:SF62">
    <property type="entry name" value="DEHYDRATION-RESPONSIVE ELEMENT-BINDING PROTEIN 2D"/>
    <property type="match status" value="1"/>
</dbReference>
<proteinExistence type="inferred from homology"/>
<evidence type="ECO:0000256" key="4">
    <source>
        <dbReference type="ARBA" id="ARBA00023016"/>
    </source>
</evidence>
<dbReference type="PRINTS" id="PR00367">
    <property type="entry name" value="ETHRSPELEMNT"/>
</dbReference>
<evidence type="ECO:0000313" key="12">
    <source>
        <dbReference type="EMBL" id="CDP06427.1"/>
    </source>
</evidence>
<keyword evidence="13" id="KW-1185">Reference proteome</keyword>
<dbReference type="PROSITE" id="PS51032">
    <property type="entry name" value="AP2_ERF"/>
    <property type="match status" value="1"/>
</dbReference>
<accession>A0A068UDR8</accession>
<dbReference type="Proteomes" id="UP000295252">
    <property type="component" value="Chromosome VIII"/>
</dbReference>
<dbReference type="SUPFAM" id="SSF54171">
    <property type="entry name" value="DNA-binding domain"/>
    <property type="match status" value="1"/>
</dbReference>
<name>A0A068UDR8_COFCA</name>
<feature type="region of interest" description="Disordered" evidence="10">
    <location>
        <begin position="153"/>
        <end position="196"/>
    </location>
</feature>
<evidence type="ECO:0000256" key="2">
    <source>
        <dbReference type="ARBA" id="ARBA00022821"/>
    </source>
</evidence>
<evidence type="ECO:0000256" key="8">
    <source>
        <dbReference type="ARBA" id="ARBA00023242"/>
    </source>
</evidence>
<evidence type="ECO:0000256" key="7">
    <source>
        <dbReference type="ARBA" id="ARBA00023163"/>
    </source>
</evidence>
<dbReference type="GO" id="GO:0003700">
    <property type="term" value="F:DNA-binding transcription factor activity"/>
    <property type="evidence" value="ECO:0007669"/>
    <property type="project" value="InterPro"/>
</dbReference>
<evidence type="ECO:0000313" key="13">
    <source>
        <dbReference type="Proteomes" id="UP000295252"/>
    </source>
</evidence>
<dbReference type="GO" id="GO:0045893">
    <property type="term" value="P:positive regulation of DNA-templated transcription"/>
    <property type="evidence" value="ECO:0007669"/>
    <property type="project" value="TreeGrafter"/>
</dbReference>
<evidence type="ECO:0000256" key="6">
    <source>
        <dbReference type="ARBA" id="ARBA00023159"/>
    </source>
</evidence>
<comment type="subcellular location">
    <subcellularLocation>
        <location evidence="1">Nucleus</location>
    </subcellularLocation>
</comment>
<dbReference type="PANTHER" id="PTHR31241">
    <property type="entry name" value="DEHYDRATION-RESPONSIVE ELEMENT-BINDING PROTEIN 2C"/>
    <property type="match status" value="1"/>
</dbReference>
<dbReference type="AlphaFoldDB" id="A0A068UDR8"/>
<dbReference type="GO" id="GO:0000976">
    <property type="term" value="F:transcription cis-regulatory region binding"/>
    <property type="evidence" value="ECO:0007669"/>
    <property type="project" value="TreeGrafter"/>
</dbReference>
<keyword evidence="2" id="KW-0611">Plant defense</keyword>